<dbReference type="Proteomes" id="UP000652013">
    <property type="component" value="Unassembled WGS sequence"/>
</dbReference>
<comment type="caution">
    <text evidence="2">The sequence shown here is derived from an EMBL/GenBank/DDBJ whole genome shotgun (WGS) entry which is preliminary data.</text>
</comment>
<protein>
    <submittedName>
        <fullName evidence="2">Uncharacterized protein</fullName>
    </submittedName>
</protein>
<evidence type="ECO:0000313" key="2">
    <source>
        <dbReference type="EMBL" id="GIJ02252.1"/>
    </source>
</evidence>
<feature type="transmembrane region" description="Helical" evidence="1">
    <location>
        <begin position="17"/>
        <end position="41"/>
    </location>
</feature>
<keyword evidence="1" id="KW-0472">Membrane</keyword>
<reference evidence="2" key="1">
    <citation type="submission" date="2021-01" db="EMBL/GenBank/DDBJ databases">
        <title>Whole genome shotgun sequence of Spirilliplanes yamanashiensis NBRC 15828.</title>
        <authorList>
            <person name="Komaki H."/>
            <person name="Tamura T."/>
        </authorList>
    </citation>
    <scope>NUCLEOTIDE SEQUENCE</scope>
    <source>
        <strain evidence="2">NBRC 15828</strain>
    </source>
</reference>
<keyword evidence="3" id="KW-1185">Reference proteome</keyword>
<evidence type="ECO:0000256" key="1">
    <source>
        <dbReference type="SAM" id="Phobius"/>
    </source>
</evidence>
<evidence type="ECO:0000313" key="3">
    <source>
        <dbReference type="Proteomes" id="UP000652013"/>
    </source>
</evidence>
<dbReference type="AlphaFoldDB" id="A0A8J3Y6I3"/>
<proteinExistence type="predicted"/>
<dbReference type="EMBL" id="BOOY01000008">
    <property type="protein sequence ID" value="GIJ02252.1"/>
    <property type="molecule type" value="Genomic_DNA"/>
</dbReference>
<accession>A0A8J3Y6I3</accession>
<sequence length="161" mass="17802">MGSVWFVKGATGPRKRLILVLAAGIVALLCLGGGGIAFVLYDQETRVDREDPDQVVSSYLRAYLVNRDDERAKLLTCDGQPATSEIATLRGDVESRERRYTMNVAFSWGSLQVQPSSDDRATVQTEVRRAVSDGSEALSDRWSFTVEDRDGWRVCSATKLP</sequence>
<gene>
    <name evidence="2" type="ORF">Sya03_16040</name>
</gene>
<keyword evidence="1" id="KW-0812">Transmembrane</keyword>
<name>A0A8J3Y6I3_9ACTN</name>
<keyword evidence="1" id="KW-1133">Transmembrane helix</keyword>
<organism evidence="2 3">
    <name type="scientific">Spirilliplanes yamanashiensis</name>
    <dbReference type="NCBI Taxonomy" id="42233"/>
    <lineage>
        <taxon>Bacteria</taxon>
        <taxon>Bacillati</taxon>
        <taxon>Actinomycetota</taxon>
        <taxon>Actinomycetes</taxon>
        <taxon>Micromonosporales</taxon>
        <taxon>Micromonosporaceae</taxon>
        <taxon>Spirilliplanes</taxon>
    </lineage>
</organism>